<evidence type="ECO:0000313" key="3">
    <source>
        <dbReference type="EMBL" id="MEJ8845874.1"/>
    </source>
</evidence>
<reference evidence="3 4" key="1">
    <citation type="submission" date="2024-03" db="EMBL/GenBank/DDBJ databases">
        <title>Novel species of the genus Variovorax.</title>
        <authorList>
            <person name="Liu Q."/>
            <person name="Xin Y.-H."/>
        </authorList>
    </citation>
    <scope>NUCLEOTIDE SEQUENCE [LARGE SCALE GENOMIC DNA]</scope>
    <source>
        <strain evidence="3 4">KACC 18900</strain>
    </source>
</reference>
<keyword evidence="1" id="KW-1133">Transmembrane helix</keyword>
<dbReference type="EMBL" id="JBBKZT010000002">
    <property type="protein sequence ID" value="MEJ8845874.1"/>
    <property type="molecule type" value="Genomic_DNA"/>
</dbReference>
<accession>A0ABU8WEP4</accession>
<comment type="caution">
    <text evidence="3">The sequence shown here is derived from an EMBL/GenBank/DDBJ whole genome shotgun (WGS) entry which is preliminary data.</text>
</comment>
<keyword evidence="2" id="KW-0732">Signal</keyword>
<evidence type="ECO:0000313" key="4">
    <source>
        <dbReference type="Proteomes" id="UP001385892"/>
    </source>
</evidence>
<proteinExistence type="predicted"/>
<dbReference type="RefSeq" id="WP_340341039.1">
    <property type="nucleotide sequence ID" value="NZ_JBBKZT010000002.1"/>
</dbReference>
<keyword evidence="4" id="KW-1185">Reference proteome</keyword>
<feature type="transmembrane region" description="Helical" evidence="1">
    <location>
        <begin position="46"/>
        <end position="67"/>
    </location>
</feature>
<evidence type="ECO:0000256" key="2">
    <source>
        <dbReference type="SAM" id="SignalP"/>
    </source>
</evidence>
<keyword evidence="1" id="KW-0812">Transmembrane</keyword>
<feature type="transmembrane region" description="Helical" evidence="1">
    <location>
        <begin position="100"/>
        <end position="121"/>
    </location>
</feature>
<keyword evidence="1" id="KW-0472">Membrane</keyword>
<feature type="transmembrane region" description="Helical" evidence="1">
    <location>
        <begin position="74"/>
        <end position="94"/>
    </location>
</feature>
<sequence>MLHRSIKWVMLASGLLTCTMFQAAIAPAAFLQSTFGQSLDGPVAQIVVRNWGVLVGLMGLLLIHGAFHEPARRIALLVAGTSKVAFIGLVLSIGQQFLQFQAGVAVAVDSVMVSLFAIYLLSTRAR</sequence>
<evidence type="ECO:0000256" key="1">
    <source>
        <dbReference type="SAM" id="Phobius"/>
    </source>
</evidence>
<dbReference type="Proteomes" id="UP001385892">
    <property type="component" value="Unassembled WGS sequence"/>
</dbReference>
<feature type="signal peptide" evidence="2">
    <location>
        <begin position="1"/>
        <end position="23"/>
    </location>
</feature>
<organism evidence="3 4">
    <name type="scientific">Variovorax rhizosphaerae</name>
    <dbReference type="NCBI Taxonomy" id="1836200"/>
    <lineage>
        <taxon>Bacteria</taxon>
        <taxon>Pseudomonadati</taxon>
        <taxon>Pseudomonadota</taxon>
        <taxon>Betaproteobacteria</taxon>
        <taxon>Burkholderiales</taxon>
        <taxon>Comamonadaceae</taxon>
        <taxon>Variovorax</taxon>
    </lineage>
</organism>
<feature type="chain" id="PRO_5046827686" description="DUF4345 domain-containing protein" evidence="2">
    <location>
        <begin position="24"/>
        <end position="126"/>
    </location>
</feature>
<name>A0ABU8WEP4_9BURK</name>
<protein>
    <recommendedName>
        <fullName evidence="5">DUF4345 domain-containing protein</fullName>
    </recommendedName>
</protein>
<gene>
    <name evidence="3" type="ORF">WKW82_04415</name>
</gene>
<evidence type="ECO:0008006" key="5">
    <source>
        <dbReference type="Google" id="ProtNLM"/>
    </source>
</evidence>